<dbReference type="PANTHER" id="PTHR19376:SF37">
    <property type="entry name" value="DNA-DIRECTED RNA POLYMERASE II SUBUNIT RPB1"/>
    <property type="match status" value="1"/>
</dbReference>
<dbReference type="GO" id="GO:0003677">
    <property type="term" value="F:DNA binding"/>
    <property type="evidence" value="ECO:0007669"/>
    <property type="project" value="InterPro"/>
</dbReference>
<evidence type="ECO:0000256" key="4">
    <source>
        <dbReference type="ARBA" id="ARBA00022695"/>
    </source>
</evidence>
<keyword evidence="4" id="KW-0548">Nucleotidyltransferase</keyword>
<keyword evidence="5" id="KW-0804">Transcription</keyword>
<keyword evidence="3" id="KW-0808">Transferase</keyword>
<dbReference type="InterPro" id="IPR038593">
    <property type="entry name" value="RNA_pol_Rpb1_7_sf"/>
</dbReference>
<dbReference type="InterPro" id="IPR007073">
    <property type="entry name" value="RNA_pol_Rpb1_7"/>
</dbReference>
<dbReference type="PANTHER" id="PTHR19376">
    <property type="entry name" value="DNA-DIRECTED RNA POLYMERASE"/>
    <property type="match status" value="1"/>
</dbReference>
<dbReference type="Gene3D" id="3.30.1360.140">
    <property type="match status" value="1"/>
</dbReference>
<keyword evidence="2" id="KW-0240">DNA-directed RNA polymerase</keyword>
<organism evidence="7">
    <name type="scientific">viral metagenome</name>
    <dbReference type="NCBI Taxonomy" id="1070528"/>
    <lineage>
        <taxon>unclassified sequences</taxon>
        <taxon>metagenomes</taxon>
        <taxon>organismal metagenomes</taxon>
    </lineage>
</organism>
<evidence type="ECO:0000256" key="1">
    <source>
        <dbReference type="ARBA" id="ARBA00012418"/>
    </source>
</evidence>
<evidence type="ECO:0000256" key="3">
    <source>
        <dbReference type="ARBA" id="ARBA00022679"/>
    </source>
</evidence>
<evidence type="ECO:0000256" key="5">
    <source>
        <dbReference type="ARBA" id="ARBA00023163"/>
    </source>
</evidence>
<evidence type="ECO:0000313" key="7">
    <source>
        <dbReference type="EMBL" id="QHT83915.1"/>
    </source>
</evidence>
<proteinExistence type="predicted"/>
<reference evidence="7" key="1">
    <citation type="journal article" date="2020" name="Nature">
        <title>Giant virus diversity and host interactions through global metagenomics.</title>
        <authorList>
            <person name="Schulz F."/>
            <person name="Roux S."/>
            <person name="Paez-Espino D."/>
            <person name="Jungbluth S."/>
            <person name="Walsh D.A."/>
            <person name="Denef V.J."/>
            <person name="McMahon K.D."/>
            <person name="Konstantinidis K.T."/>
            <person name="Eloe-Fadrosh E.A."/>
            <person name="Kyrpides N.C."/>
            <person name="Woyke T."/>
        </authorList>
    </citation>
    <scope>NUCLEOTIDE SEQUENCE</scope>
    <source>
        <strain evidence="7">GVMAG-M-3300023184-168</strain>
    </source>
</reference>
<protein>
    <recommendedName>
        <fullName evidence="1">DNA-directed RNA polymerase</fullName>
        <ecNumber evidence="1">2.7.7.6</ecNumber>
    </recommendedName>
</protein>
<dbReference type="AlphaFoldDB" id="A0A6C0HUS2"/>
<dbReference type="GO" id="GO:0003899">
    <property type="term" value="F:DNA-directed RNA polymerase activity"/>
    <property type="evidence" value="ECO:0007669"/>
    <property type="project" value="UniProtKB-EC"/>
</dbReference>
<accession>A0A6C0HUS2</accession>
<dbReference type="GO" id="GO:0006351">
    <property type="term" value="P:DNA-templated transcription"/>
    <property type="evidence" value="ECO:0007669"/>
    <property type="project" value="InterPro"/>
</dbReference>
<dbReference type="EMBL" id="MN740013">
    <property type="protein sequence ID" value="QHT83915.1"/>
    <property type="molecule type" value="Genomic_DNA"/>
</dbReference>
<name>A0A6C0HUS2_9ZZZZ</name>
<sequence length="391" mass="44574">MLEHTKLIDIVKSVQISFDPSDRNTTIIDDKILMEQYYEFENMMEECMETKFDINVQKSKWIIRIELDAETLLDKNITMDDVHFAISNGHGSDVSCIYSDYNAGNLVFRIRLNSSVFNKNKKQKGIPDTLDQSDEIYMLRNFQENLLNNIVLRGVEGISNVTPRKLQNNVVKEDGKFIQKDIWIMDTTGTNLMEVMALDFIDGNRTFSNDIKEIFDVLGIEAARQVIYNEFVDVMEFSDVYINYHHLSLLCDRMTSTKGMVSIFRSGILNDNIGPISKATFEVHTEVLLGASRHAELDYARGVSANVMLGQHSLIGTNSFQVVLDMEKMREVDSLETSTKNENQEMEKLFGGLQDPTDLCSKNRIEINNNLGAIKIEDNGDCKDDGYDIGF</sequence>
<dbReference type="EC" id="2.7.7.6" evidence="1"/>
<dbReference type="InterPro" id="IPR045867">
    <property type="entry name" value="DNA-dir_RpoC_beta_prime"/>
</dbReference>
<evidence type="ECO:0000259" key="6">
    <source>
        <dbReference type="Pfam" id="PF04990"/>
    </source>
</evidence>
<evidence type="ECO:0000256" key="2">
    <source>
        <dbReference type="ARBA" id="ARBA00022478"/>
    </source>
</evidence>
<dbReference type="GO" id="GO:0005665">
    <property type="term" value="C:RNA polymerase II, core complex"/>
    <property type="evidence" value="ECO:0007669"/>
    <property type="project" value="TreeGrafter"/>
</dbReference>
<dbReference type="Pfam" id="PF04990">
    <property type="entry name" value="RNA_pol_Rpb1_7"/>
    <property type="match status" value="1"/>
</dbReference>
<dbReference type="Gene3D" id="1.10.150.390">
    <property type="match status" value="1"/>
</dbReference>
<dbReference type="SUPFAM" id="SSF64484">
    <property type="entry name" value="beta and beta-prime subunits of DNA dependent RNA-polymerase"/>
    <property type="match status" value="1"/>
</dbReference>
<feature type="domain" description="RNA polymerase Rpb1" evidence="6">
    <location>
        <begin position="5"/>
        <end position="153"/>
    </location>
</feature>